<evidence type="ECO:0000259" key="2">
    <source>
        <dbReference type="PROSITE" id="PS50177"/>
    </source>
</evidence>
<dbReference type="GO" id="GO:0005737">
    <property type="term" value="C:cytoplasm"/>
    <property type="evidence" value="ECO:0007669"/>
    <property type="project" value="UniProtKB-SubCell"/>
</dbReference>
<dbReference type="GO" id="GO:0051028">
    <property type="term" value="P:mRNA transport"/>
    <property type="evidence" value="ECO:0007669"/>
    <property type="project" value="UniProtKB-UniRule"/>
</dbReference>
<evidence type="ECO:0000313" key="4">
    <source>
        <dbReference type="Proteomes" id="UP001201812"/>
    </source>
</evidence>
<dbReference type="InterPro" id="IPR032710">
    <property type="entry name" value="NTF2-like_dom_sf"/>
</dbReference>
<keyword evidence="1" id="KW-0539">Nucleus</keyword>
<keyword evidence="1" id="KW-0653">Protein transport</keyword>
<protein>
    <recommendedName>
        <fullName evidence="1">NTF2-related export protein</fullName>
    </recommendedName>
</protein>
<reference evidence="3" key="1">
    <citation type="submission" date="2022-01" db="EMBL/GenBank/DDBJ databases">
        <title>Genome Sequence Resource for Two Populations of Ditylenchus destructor, the Migratory Endoparasitic Phytonematode.</title>
        <authorList>
            <person name="Zhang H."/>
            <person name="Lin R."/>
            <person name="Xie B."/>
        </authorList>
    </citation>
    <scope>NUCLEOTIDE SEQUENCE</scope>
    <source>
        <strain evidence="3">BazhouSP</strain>
    </source>
</reference>
<dbReference type="InterPro" id="IPR045875">
    <property type="entry name" value="NTF2"/>
</dbReference>
<comment type="subcellular location">
    <subcellularLocation>
        <location evidence="1">Cytoplasm</location>
    </subcellularLocation>
    <subcellularLocation>
        <location evidence="1">Nucleus</location>
    </subcellularLocation>
</comment>
<name>A0AAD4NDC7_9BILA</name>
<dbReference type="Pfam" id="PF02136">
    <property type="entry name" value="NTF2"/>
    <property type="match status" value="1"/>
</dbReference>
<dbReference type="GO" id="GO:0005634">
    <property type="term" value="C:nucleus"/>
    <property type="evidence" value="ECO:0007669"/>
    <property type="project" value="UniProtKB-SubCell"/>
</dbReference>
<feature type="domain" description="NTF2" evidence="2">
    <location>
        <begin position="18"/>
        <end position="129"/>
    </location>
</feature>
<comment type="caution">
    <text evidence="3">The sequence shown here is derived from an EMBL/GenBank/DDBJ whole genome shotgun (WGS) entry which is preliminary data.</text>
</comment>
<accession>A0AAD4NDC7</accession>
<dbReference type="GO" id="GO:0006913">
    <property type="term" value="P:nucleocytoplasmic transport"/>
    <property type="evidence" value="ECO:0007669"/>
    <property type="project" value="UniProtKB-UniRule"/>
</dbReference>
<dbReference type="Gene3D" id="3.10.450.50">
    <property type="match status" value="1"/>
</dbReference>
<evidence type="ECO:0000313" key="3">
    <source>
        <dbReference type="EMBL" id="KAI1725247.1"/>
    </source>
</evidence>
<dbReference type="SUPFAM" id="SSF54427">
    <property type="entry name" value="NTF2-like"/>
    <property type="match status" value="1"/>
</dbReference>
<keyword evidence="1" id="KW-0813">Transport</keyword>
<dbReference type="InterPro" id="IPR002075">
    <property type="entry name" value="NTF2_dom"/>
</dbReference>
<sequence>MSSSIAAKSKVDEEICAEASKFVNIYNDCADLRRNRIGLLYTDNDASLIWNGNPVKGVSDINAFWNNLPSTQHEISCLDAHPMETNNKSIVAQILGNVSLGGISRAYSQVLILVYEDGNYKIKSDCYRFIE</sequence>
<dbReference type="AlphaFoldDB" id="A0AAD4NDC7"/>
<comment type="function">
    <text evidence="1">Has a role in nuclear-cytoplasmic transport of proteins and mRNAs.</text>
</comment>
<dbReference type="GO" id="GO:0015031">
    <property type="term" value="P:protein transport"/>
    <property type="evidence" value="ECO:0007669"/>
    <property type="project" value="UniProtKB-KW"/>
</dbReference>
<dbReference type="Proteomes" id="UP001201812">
    <property type="component" value="Unassembled WGS sequence"/>
</dbReference>
<dbReference type="PROSITE" id="PS50177">
    <property type="entry name" value="NTF2_DOMAIN"/>
    <property type="match status" value="1"/>
</dbReference>
<keyword evidence="4" id="KW-1185">Reference proteome</keyword>
<dbReference type="InterPro" id="IPR018222">
    <property type="entry name" value="Nuclear_transport_factor_2_euk"/>
</dbReference>
<organism evidence="3 4">
    <name type="scientific">Ditylenchus destructor</name>
    <dbReference type="NCBI Taxonomy" id="166010"/>
    <lineage>
        <taxon>Eukaryota</taxon>
        <taxon>Metazoa</taxon>
        <taxon>Ecdysozoa</taxon>
        <taxon>Nematoda</taxon>
        <taxon>Chromadorea</taxon>
        <taxon>Rhabditida</taxon>
        <taxon>Tylenchina</taxon>
        <taxon>Tylenchomorpha</taxon>
        <taxon>Sphaerularioidea</taxon>
        <taxon>Anguinidae</taxon>
        <taxon>Anguininae</taxon>
        <taxon>Ditylenchus</taxon>
    </lineage>
</organism>
<evidence type="ECO:0000256" key="1">
    <source>
        <dbReference type="RuleBase" id="RU369002"/>
    </source>
</evidence>
<dbReference type="EMBL" id="JAKKPZ010000002">
    <property type="protein sequence ID" value="KAI1725247.1"/>
    <property type="molecule type" value="Genomic_DNA"/>
</dbReference>
<keyword evidence="1" id="KW-0963">Cytoplasm</keyword>
<proteinExistence type="predicted"/>
<dbReference type="PANTHER" id="PTHR12612">
    <property type="entry name" value="NUCLEAR TRANSPORT FACTOR 2"/>
    <property type="match status" value="1"/>
</dbReference>
<gene>
    <name evidence="3" type="ORF">DdX_01898</name>
</gene>